<dbReference type="GO" id="GO:0008610">
    <property type="term" value="P:lipid biosynthetic process"/>
    <property type="evidence" value="ECO:0007669"/>
    <property type="project" value="UniProtKB-ARBA"/>
</dbReference>
<dbReference type="RefSeq" id="WP_069778927.1">
    <property type="nucleotide sequence ID" value="NZ_CP017248.1"/>
</dbReference>
<dbReference type="KEGG" id="spun:BFF78_15670"/>
<dbReference type="EMBL" id="CP017248">
    <property type="protein sequence ID" value="AOR32313.1"/>
    <property type="molecule type" value="Genomic_DNA"/>
</dbReference>
<dbReference type="SMART" id="SM00823">
    <property type="entry name" value="PKS_PP"/>
    <property type="match status" value="1"/>
</dbReference>
<keyword evidence="2" id="KW-0596">Phosphopantetheine</keyword>
<dbReference type="GO" id="GO:0047527">
    <property type="term" value="F:2,3-dihydroxybenzoate-serine ligase activity"/>
    <property type="evidence" value="ECO:0007669"/>
    <property type="project" value="TreeGrafter"/>
</dbReference>
<dbReference type="SUPFAM" id="SSF52777">
    <property type="entry name" value="CoA-dependent acyltransferases"/>
    <property type="match status" value="2"/>
</dbReference>
<dbReference type="NCBIfam" id="TIGR01733">
    <property type="entry name" value="AA-adenyl-dom"/>
    <property type="match status" value="1"/>
</dbReference>
<evidence type="ECO:0000313" key="6">
    <source>
        <dbReference type="EMBL" id="AOR32313.1"/>
    </source>
</evidence>
<feature type="compositionally biased region" description="Basic and acidic residues" evidence="4">
    <location>
        <begin position="943"/>
        <end position="959"/>
    </location>
</feature>
<dbReference type="InterPro" id="IPR045851">
    <property type="entry name" value="AMP-bd_C_sf"/>
</dbReference>
<dbReference type="Gene3D" id="2.30.38.10">
    <property type="entry name" value="Luciferase, Domain 3"/>
    <property type="match status" value="1"/>
</dbReference>
<dbReference type="FunFam" id="3.40.50.980:FF:000001">
    <property type="entry name" value="Non-ribosomal peptide synthetase"/>
    <property type="match status" value="1"/>
</dbReference>
<gene>
    <name evidence="6" type="ORF">BFF78_15670</name>
</gene>
<dbReference type="GO" id="GO:0005829">
    <property type="term" value="C:cytosol"/>
    <property type="evidence" value="ECO:0007669"/>
    <property type="project" value="TreeGrafter"/>
</dbReference>
<dbReference type="InterPro" id="IPR020845">
    <property type="entry name" value="AMP-binding_CS"/>
</dbReference>
<evidence type="ECO:0000256" key="1">
    <source>
        <dbReference type="ARBA" id="ARBA00001957"/>
    </source>
</evidence>
<dbReference type="Pfam" id="PF00668">
    <property type="entry name" value="Condensation"/>
    <property type="match status" value="1"/>
</dbReference>
<accession>A0A1D7Y9K8</accession>
<dbReference type="Proteomes" id="UP000094960">
    <property type="component" value="Chromosome"/>
</dbReference>
<dbReference type="GO" id="GO:0009239">
    <property type="term" value="P:enterobactin biosynthetic process"/>
    <property type="evidence" value="ECO:0007669"/>
    <property type="project" value="TreeGrafter"/>
</dbReference>
<comment type="cofactor">
    <cofactor evidence="1">
        <name>pantetheine 4'-phosphate</name>
        <dbReference type="ChEBI" id="CHEBI:47942"/>
    </cofactor>
</comment>
<name>A0A1D7Y9K8_9ACTN</name>
<feature type="domain" description="Carrier" evidence="5">
    <location>
        <begin position="965"/>
        <end position="1040"/>
    </location>
</feature>
<dbReference type="InterPro" id="IPR023213">
    <property type="entry name" value="CAT-like_dom_sf"/>
</dbReference>
<dbReference type="InterPro" id="IPR001242">
    <property type="entry name" value="Condensation_dom"/>
</dbReference>
<evidence type="ECO:0000256" key="4">
    <source>
        <dbReference type="SAM" id="MobiDB-lite"/>
    </source>
</evidence>
<keyword evidence="3" id="KW-0597">Phosphoprotein</keyword>
<dbReference type="InterPro" id="IPR000873">
    <property type="entry name" value="AMP-dep_synth/lig_dom"/>
</dbReference>
<evidence type="ECO:0000313" key="7">
    <source>
        <dbReference type="Proteomes" id="UP000094960"/>
    </source>
</evidence>
<dbReference type="InterPro" id="IPR036736">
    <property type="entry name" value="ACP-like_sf"/>
</dbReference>
<dbReference type="Pfam" id="PF00501">
    <property type="entry name" value="AMP-binding"/>
    <property type="match status" value="1"/>
</dbReference>
<dbReference type="Pfam" id="PF13193">
    <property type="entry name" value="AMP-binding_C"/>
    <property type="match status" value="1"/>
</dbReference>
<dbReference type="InterPro" id="IPR020806">
    <property type="entry name" value="PKS_PP-bd"/>
</dbReference>
<proteinExistence type="predicted"/>
<dbReference type="GO" id="GO:0031177">
    <property type="term" value="F:phosphopantetheine binding"/>
    <property type="evidence" value="ECO:0007669"/>
    <property type="project" value="InterPro"/>
</dbReference>
<feature type="region of interest" description="Disordered" evidence="4">
    <location>
        <begin position="943"/>
        <end position="964"/>
    </location>
</feature>
<organism evidence="6 7">
    <name type="scientific">Streptomyces fodineus</name>
    <dbReference type="NCBI Taxonomy" id="1904616"/>
    <lineage>
        <taxon>Bacteria</taxon>
        <taxon>Bacillati</taxon>
        <taxon>Actinomycetota</taxon>
        <taxon>Actinomycetes</taxon>
        <taxon>Kitasatosporales</taxon>
        <taxon>Streptomycetaceae</taxon>
        <taxon>Streptomyces</taxon>
    </lineage>
</organism>
<dbReference type="SUPFAM" id="SSF56801">
    <property type="entry name" value="Acetyl-CoA synthetase-like"/>
    <property type="match status" value="1"/>
</dbReference>
<dbReference type="CDD" id="cd19531">
    <property type="entry name" value="LCL_NRPS-like"/>
    <property type="match status" value="1"/>
</dbReference>
<keyword evidence="7" id="KW-1185">Reference proteome</keyword>
<protein>
    <recommendedName>
        <fullName evidence="5">Carrier domain-containing protein</fullName>
    </recommendedName>
</protein>
<sequence length="1051" mass="114222">MKTPNAQEQRLPLTHGQEQLWFLDRLHPQQPVYNVPLALRVRGPLDPARLRAAADRVVARHEALRVSFPETDGGPVQLLAPPAPAHWQEKDAAESELDHLLAAEAARPFSLREGPLHRFLLLRLGPDDHVLSLVFHHIVVDGTSLGLVVSDLLEDYRDGSAPGTREEAPSWSAWVRRRREEVDEPGELAAGLDFWEQRLSALPVPELPADRLRGSAPSTRGGHVRRVLPPALVAGLRRLARSRGVSLFVVLAAAVNVLVSRYTGEDDIPLGVPLGERGDPAAEGVVGHFVNMVVFRTDLSDDPTFAELLDRVLDQTIDLHDYGWVPFERVVERLRPVREAGRNPLFQVSVQLVADPAAQDGLHLPDASIEIVSPRIPQSRFDLAVNFFDAGDRITLDLEYSTELFDAWRIEALARHLTTALEAVAEEPGLRRSAVPLLTAAEREELLRAGTGDELPLPAEPLHVRIARTAAVRGDAVAAVCGDEQIGYAELERRADRLARRLRAAGLRAGDVVAVVLEKDLHALVAELAVLKAGGAFAVLDPAQPQARLALLLADADARLVITRGRLRDAVPPGPDRVTVLVDEPGPATASEDDEPLQEWATEHSAAYVLYTSGSTGVPKGVVIEHAALTCFVEGYREVFPFDPEDRLLQFSALTFDMAQGEIFTALTVGATLVLVPADTARSPGELARLMREREVTYAGLMPALLALLEPGPYPHLRHLMAGGDVLAAELVNKWNLPGRLMVNMYGPTEAAVACAHHVCAQRTWTTVPPIGRPQHNRLLYAVDRWGNLVPRGIPGELLIGGHTGLARGYLGAPGLTDEKFVPDVWGPGERVYRSGDLVSWNAEHALEFHGRRDHQVKLNGLRIEPGEIESALLRHPAVTTAAVVPHTSADGARRLVGYVGTPEPAALDTGELRRIVGEAVPAYMVPSVWVLLDELPLTSSGKVDRRRLPEPEPDREGARPAAGQWRSELESQVAAIFSAVLGGADIRPGQGFFDLGGTSFQAMRVVGRIQKQLGAELSTKTLYAHPTVEDVTAEVARLLGASRKEGATDV</sequence>
<dbReference type="PROSITE" id="PS00455">
    <property type="entry name" value="AMP_BINDING"/>
    <property type="match status" value="1"/>
</dbReference>
<dbReference type="PANTHER" id="PTHR45527:SF1">
    <property type="entry name" value="FATTY ACID SYNTHASE"/>
    <property type="match status" value="1"/>
</dbReference>
<dbReference type="CDD" id="cd05930">
    <property type="entry name" value="A_NRPS"/>
    <property type="match status" value="1"/>
</dbReference>
<evidence type="ECO:0000256" key="3">
    <source>
        <dbReference type="ARBA" id="ARBA00022553"/>
    </source>
</evidence>
<reference evidence="7" key="1">
    <citation type="submission" date="2016-09" db="EMBL/GenBank/DDBJ databases">
        <title>Streptomyces puniciscabiei strain:TW1S1 Genome sequencing and assembly.</title>
        <authorList>
            <person name="Kim M.-K."/>
            <person name="Kim S.B."/>
        </authorList>
    </citation>
    <scope>NUCLEOTIDE SEQUENCE [LARGE SCALE GENOMIC DNA]</scope>
    <source>
        <strain evidence="7">TW1S1</strain>
    </source>
</reference>
<dbReference type="Gene3D" id="1.10.1200.10">
    <property type="entry name" value="ACP-like"/>
    <property type="match status" value="1"/>
</dbReference>
<evidence type="ECO:0000259" key="5">
    <source>
        <dbReference type="PROSITE" id="PS50075"/>
    </source>
</evidence>
<dbReference type="InterPro" id="IPR010071">
    <property type="entry name" value="AA_adenyl_dom"/>
</dbReference>
<evidence type="ECO:0000256" key="2">
    <source>
        <dbReference type="ARBA" id="ARBA00022450"/>
    </source>
</evidence>
<dbReference type="InterPro" id="IPR025110">
    <property type="entry name" value="AMP-bd_C"/>
</dbReference>
<dbReference type="InterPro" id="IPR009081">
    <property type="entry name" value="PP-bd_ACP"/>
</dbReference>
<dbReference type="GO" id="GO:0043041">
    <property type="term" value="P:amino acid activation for nonribosomal peptide biosynthetic process"/>
    <property type="evidence" value="ECO:0007669"/>
    <property type="project" value="TreeGrafter"/>
</dbReference>
<dbReference type="PROSITE" id="PS50075">
    <property type="entry name" value="CARRIER"/>
    <property type="match status" value="1"/>
</dbReference>
<dbReference type="PANTHER" id="PTHR45527">
    <property type="entry name" value="NONRIBOSOMAL PEPTIDE SYNTHETASE"/>
    <property type="match status" value="1"/>
</dbReference>
<dbReference type="SUPFAM" id="SSF47336">
    <property type="entry name" value="ACP-like"/>
    <property type="match status" value="1"/>
</dbReference>
<dbReference type="Gene3D" id="3.30.559.30">
    <property type="entry name" value="Nonribosomal peptide synthetase, condensation domain"/>
    <property type="match status" value="1"/>
</dbReference>
<dbReference type="Gene3D" id="3.30.300.30">
    <property type="match status" value="1"/>
</dbReference>
<dbReference type="Pfam" id="PF00550">
    <property type="entry name" value="PP-binding"/>
    <property type="match status" value="1"/>
</dbReference>
<dbReference type="Gene3D" id="3.40.50.980">
    <property type="match status" value="2"/>
</dbReference>
<dbReference type="Gene3D" id="3.30.559.10">
    <property type="entry name" value="Chloramphenicol acetyltransferase-like domain"/>
    <property type="match status" value="1"/>
</dbReference>
<dbReference type="GO" id="GO:0009366">
    <property type="term" value="C:enterobactin synthetase complex"/>
    <property type="evidence" value="ECO:0007669"/>
    <property type="project" value="TreeGrafter"/>
</dbReference>
<dbReference type="AlphaFoldDB" id="A0A1D7Y9K8"/>